<protein>
    <recommendedName>
        <fullName evidence="1">Phosphatidylglycerophosphatase A</fullName>
        <ecNumber evidence="1">3.1.3.27</ecNumber>
    </recommendedName>
    <alternativeName>
        <fullName evidence="1">Phosphatidylglycerolphosphate phosphatase A</fullName>
    </alternativeName>
</protein>
<feature type="transmembrane region" description="Helical" evidence="2">
    <location>
        <begin position="95"/>
        <end position="122"/>
    </location>
</feature>
<dbReference type="RefSeq" id="WP_289502443.1">
    <property type="nucleotide sequence ID" value="NZ_CP116805.1"/>
</dbReference>
<dbReference type="GO" id="GO:0005886">
    <property type="term" value="C:plasma membrane"/>
    <property type="evidence" value="ECO:0007669"/>
    <property type="project" value="UniProtKB-SubCell"/>
</dbReference>
<reference evidence="4" key="1">
    <citation type="submission" date="2023-01" db="EMBL/GenBank/DDBJ databases">
        <title>The genome sequence of Kordiimonadaceae bacterium 6D33.</title>
        <authorList>
            <person name="Liu Y."/>
        </authorList>
    </citation>
    <scope>NUCLEOTIDE SEQUENCE</scope>
    <source>
        <strain evidence="4">6D33</strain>
    </source>
</reference>
<feature type="domain" description="YutG/PgpA" evidence="3">
    <location>
        <begin position="18"/>
        <end position="162"/>
    </location>
</feature>
<comment type="catalytic activity">
    <reaction evidence="1">
        <text>a 1,2-diacyl-sn-glycero-3-phospho-(1'-sn-glycero-3'-phosphate) + H2O = a 1,2-diacyl-sn-glycero-3-phospho-(1'-sn-glycerol) + phosphate</text>
        <dbReference type="Rhea" id="RHEA:33751"/>
        <dbReference type="ChEBI" id="CHEBI:15377"/>
        <dbReference type="ChEBI" id="CHEBI:43474"/>
        <dbReference type="ChEBI" id="CHEBI:60110"/>
        <dbReference type="ChEBI" id="CHEBI:64716"/>
        <dbReference type="EC" id="3.1.3.27"/>
    </reaction>
</comment>
<dbReference type="KEGG" id="gso:PH603_10330"/>
<dbReference type="EC" id="3.1.3.27" evidence="1"/>
<proteinExistence type="predicted"/>
<evidence type="ECO:0000256" key="1">
    <source>
        <dbReference type="PIRNR" id="PIRNR006162"/>
    </source>
</evidence>
<keyword evidence="1" id="KW-0442">Lipid degradation</keyword>
<dbReference type="Pfam" id="PF04608">
    <property type="entry name" value="PgpA"/>
    <property type="match status" value="1"/>
</dbReference>
<dbReference type="InterPro" id="IPR007686">
    <property type="entry name" value="YutG/PgpA"/>
</dbReference>
<dbReference type="Proteomes" id="UP001217500">
    <property type="component" value="Chromosome"/>
</dbReference>
<dbReference type="InterPro" id="IPR026037">
    <property type="entry name" value="PgpA"/>
</dbReference>
<keyword evidence="1" id="KW-0595">Phospholipid degradation</keyword>
<evidence type="ECO:0000259" key="3">
    <source>
        <dbReference type="Pfam" id="PF04608"/>
    </source>
</evidence>
<gene>
    <name evidence="4" type="ORF">PH603_10330</name>
</gene>
<dbReference type="CDD" id="cd06971">
    <property type="entry name" value="PgpA"/>
    <property type="match status" value="1"/>
</dbReference>
<comment type="subcellular location">
    <subcellularLocation>
        <location evidence="1">Cell inner membrane</location>
        <topology evidence="1">Multi-pass membrane protein</topology>
    </subcellularLocation>
</comment>
<dbReference type="AlphaFoldDB" id="A0AAF0BJB6"/>
<keyword evidence="1" id="KW-0460">Magnesium</keyword>
<evidence type="ECO:0000256" key="2">
    <source>
        <dbReference type="SAM" id="Phobius"/>
    </source>
</evidence>
<feature type="transmembrane region" description="Helical" evidence="2">
    <location>
        <begin position="12"/>
        <end position="28"/>
    </location>
</feature>
<keyword evidence="1" id="KW-0479">Metal-binding</keyword>
<dbReference type="EMBL" id="CP116805">
    <property type="protein sequence ID" value="WCL52934.1"/>
    <property type="molecule type" value="Genomic_DNA"/>
</dbReference>
<comment type="function">
    <text evidence="1">Lipid phosphatase which dephosphorylates phosphatidylglycerophosphate (PGP) to phosphatidylglycerol (PG).</text>
</comment>
<comment type="cofactor">
    <cofactor evidence="1">
        <name>Mg(2+)</name>
        <dbReference type="ChEBI" id="CHEBI:18420"/>
    </cofactor>
</comment>
<dbReference type="InterPro" id="IPR036681">
    <property type="entry name" value="PgpA-like_sf"/>
</dbReference>
<dbReference type="GO" id="GO:0009395">
    <property type="term" value="P:phospholipid catabolic process"/>
    <property type="evidence" value="ECO:0007669"/>
    <property type="project" value="UniProtKB-KW"/>
</dbReference>
<keyword evidence="1" id="KW-0443">Lipid metabolism</keyword>
<organism evidence="4 5">
    <name type="scientific">Gimibacter soli</name>
    <dbReference type="NCBI Taxonomy" id="3024400"/>
    <lineage>
        <taxon>Bacteria</taxon>
        <taxon>Pseudomonadati</taxon>
        <taxon>Pseudomonadota</taxon>
        <taxon>Alphaproteobacteria</taxon>
        <taxon>Kordiimonadales</taxon>
        <taxon>Temperatibacteraceae</taxon>
        <taxon>Gimibacter</taxon>
    </lineage>
</organism>
<keyword evidence="5" id="KW-1185">Reference proteome</keyword>
<keyword evidence="1" id="KW-0997">Cell inner membrane</keyword>
<dbReference type="PANTHER" id="PTHR36305:SF1">
    <property type="entry name" value="PHOSPHATIDYLGLYCEROPHOSPHATASE A"/>
    <property type="match status" value="1"/>
</dbReference>
<dbReference type="GO" id="GO:0008962">
    <property type="term" value="F:phosphatidylglycerophosphatase activity"/>
    <property type="evidence" value="ECO:0007669"/>
    <property type="project" value="UniProtKB-EC"/>
</dbReference>
<name>A0AAF0BJB6_9PROT</name>
<feature type="transmembrane region" description="Helical" evidence="2">
    <location>
        <begin position="143"/>
        <end position="165"/>
    </location>
</feature>
<keyword evidence="1" id="KW-1208">Phospholipid metabolism</keyword>
<dbReference type="PIRSF" id="PIRSF006162">
    <property type="entry name" value="PgpA"/>
    <property type="match status" value="1"/>
</dbReference>
<keyword evidence="1" id="KW-0378">Hydrolase</keyword>
<keyword evidence="1" id="KW-1003">Cell membrane</keyword>
<accession>A0AAF0BJB6</accession>
<evidence type="ECO:0000313" key="5">
    <source>
        <dbReference type="Proteomes" id="UP001217500"/>
    </source>
</evidence>
<dbReference type="GO" id="GO:0046872">
    <property type="term" value="F:metal ion binding"/>
    <property type="evidence" value="ECO:0007669"/>
    <property type="project" value="UniProtKB-KW"/>
</dbReference>
<keyword evidence="1 2" id="KW-0812">Transmembrane</keyword>
<dbReference type="SUPFAM" id="SSF101307">
    <property type="entry name" value="YutG-like"/>
    <property type="match status" value="1"/>
</dbReference>
<dbReference type="PANTHER" id="PTHR36305">
    <property type="entry name" value="PHOSPHATIDYLGLYCEROPHOSPHATASE A"/>
    <property type="match status" value="1"/>
</dbReference>
<keyword evidence="1 2" id="KW-0472">Membrane</keyword>
<sequence>MKQSLGAWDDRYKSLAFWIATFFGSGLLKPAPGTWGSLAGLAAGMLLIAAGIDEAQLIGFIAALTIAGSKAINAIEAKTGIHDAPEIVIDEVAGIWIALLPVMAMGITWQEAAAAFTLFRLFDIWKPWPISWIDRHVHGGFGVMADDLVAGILAAIILVIIHPYLGM</sequence>
<comment type="pathway">
    <text evidence="1">Phospholipid metabolism; phosphatidylglycerol biosynthesis; phosphatidylglycerol from CDP-diacylglycerol: step 2/2.</text>
</comment>
<keyword evidence="2" id="KW-1133">Transmembrane helix</keyword>
<evidence type="ECO:0000313" key="4">
    <source>
        <dbReference type="EMBL" id="WCL52934.1"/>
    </source>
</evidence>